<sequence>MVQVEDTVDSDLIIDEVYPEFTLNEIEMCISKMKRDKATGEDGLSLGIIEEIFHADNGWFVKIFNLCLKFGIFPKIWKESRVVLIPKSNKDLSNPESYRPICLLSVLGKILDKLMTQRLVYFLESNNLLDHRQYGFREGMGTLAALKTENKFIDCAKNEKLITCMISLDIKNAFNSIRWEDIINLLKMYEIPGKLLKLFRSFLNNRSVILEDGSKGV</sequence>
<comment type="caution">
    <text evidence="2">The sequence shown here is derived from an EMBL/GenBank/DDBJ whole genome shotgun (WGS) entry which is preliminary data.</text>
</comment>
<feature type="domain" description="Reverse transcriptase" evidence="1">
    <location>
        <begin position="66"/>
        <end position="217"/>
    </location>
</feature>
<dbReference type="SUPFAM" id="SSF56672">
    <property type="entry name" value="DNA/RNA polymerases"/>
    <property type="match status" value="1"/>
</dbReference>
<dbReference type="InterPro" id="IPR000477">
    <property type="entry name" value="RT_dom"/>
</dbReference>
<accession>A0A4Y2VG68</accession>
<gene>
    <name evidence="2" type="primary">R1A1-elementORF2_766</name>
    <name evidence="2" type="ORF">AVEN_16298_1</name>
</gene>
<reference evidence="2 3" key="1">
    <citation type="journal article" date="2019" name="Sci. Rep.">
        <title>Orb-weaving spider Araneus ventricosus genome elucidates the spidroin gene catalogue.</title>
        <authorList>
            <person name="Kono N."/>
            <person name="Nakamura H."/>
            <person name="Ohtoshi R."/>
            <person name="Moran D.A.P."/>
            <person name="Shinohara A."/>
            <person name="Yoshida Y."/>
            <person name="Fujiwara M."/>
            <person name="Mori M."/>
            <person name="Tomita M."/>
            <person name="Arakawa K."/>
        </authorList>
    </citation>
    <scope>NUCLEOTIDE SEQUENCE [LARGE SCALE GENOMIC DNA]</scope>
</reference>
<evidence type="ECO:0000259" key="1">
    <source>
        <dbReference type="PROSITE" id="PS50878"/>
    </source>
</evidence>
<dbReference type="AlphaFoldDB" id="A0A4Y2VG68"/>
<keyword evidence="3" id="KW-1185">Reference proteome</keyword>
<dbReference type="InterPro" id="IPR043502">
    <property type="entry name" value="DNA/RNA_pol_sf"/>
</dbReference>
<dbReference type="Pfam" id="PF00078">
    <property type="entry name" value="RVT_1"/>
    <property type="match status" value="1"/>
</dbReference>
<dbReference type="GO" id="GO:0071897">
    <property type="term" value="P:DNA biosynthetic process"/>
    <property type="evidence" value="ECO:0007669"/>
    <property type="project" value="UniProtKB-ARBA"/>
</dbReference>
<dbReference type="PROSITE" id="PS50878">
    <property type="entry name" value="RT_POL"/>
    <property type="match status" value="1"/>
</dbReference>
<dbReference type="PANTHER" id="PTHR19446">
    <property type="entry name" value="REVERSE TRANSCRIPTASES"/>
    <property type="match status" value="1"/>
</dbReference>
<dbReference type="OrthoDB" id="6778811at2759"/>
<evidence type="ECO:0000313" key="3">
    <source>
        <dbReference type="Proteomes" id="UP000499080"/>
    </source>
</evidence>
<name>A0A4Y2VG68_ARAVE</name>
<dbReference type="Proteomes" id="UP000499080">
    <property type="component" value="Unassembled WGS sequence"/>
</dbReference>
<evidence type="ECO:0000313" key="2">
    <source>
        <dbReference type="EMBL" id="GBO24283.1"/>
    </source>
</evidence>
<dbReference type="EMBL" id="BGPR01047268">
    <property type="protein sequence ID" value="GBO24283.1"/>
    <property type="molecule type" value="Genomic_DNA"/>
</dbReference>
<protein>
    <recommendedName>
        <fullName evidence="1">Reverse transcriptase domain-containing protein</fullName>
    </recommendedName>
</protein>
<proteinExistence type="predicted"/>
<organism evidence="2 3">
    <name type="scientific">Araneus ventricosus</name>
    <name type="common">Orbweaver spider</name>
    <name type="synonym">Epeira ventricosa</name>
    <dbReference type="NCBI Taxonomy" id="182803"/>
    <lineage>
        <taxon>Eukaryota</taxon>
        <taxon>Metazoa</taxon>
        <taxon>Ecdysozoa</taxon>
        <taxon>Arthropoda</taxon>
        <taxon>Chelicerata</taxon>
        <taxon>Arachnida</taxon>
        <taxon>Araneae</taxon>
        <taxon>Araneomorphae</taxon>
        <taxon>Entelegynae</taxon>
        <taxon>Araneoidea</taxon>
        <taxon>Araneidae</taxon>
        <taxon>Araneus</taxon>
    </lineage>
</organism>